<keyword evidence="4" id="KW-1185">Reference proteome</keyword>
<gene>
    <name evidence="3" type="ORF">IXB50_03885</name>
</gene>
<dbReference type="NCBIfam" id="TIGR01901">
    <property type="entry name" value="adhes_NPXG"/>
    <property type="match status" value="1"/>
</dbReference>
<evidence type="ECO:0000313" key="4">
    <source>
        <dbReference type="Proteomes" id="UP000717364"/>
    </source>
</evidence>
<dbReference type="InterPro" id="IPR011050">
    <property type="entry name" value="Pectin_lyase_fold/virulence"/>
</dbReference>
<dbReference type="Pfam" id="PF05860">
    <property type="entry name" value="TPS"/>
    <property type="match status" value="1"/>
</dbReference>
<dbReference type="Proteomes" id="UP000717364">
    <property type="component" value="Unassembled WGS sequence"/>
</dbReference>
<reference evidence="3" key="1">
    <citation type="submission" date="2020-11" db="EMBL/GenBank/DDBJ databases">
        <authorList>
            <person name="Konstantinou D."/>
            <person name="Gkelis S."/>
            <person name="Popin R."/>
            <person name="Fewer D."/>
            <person name="Sivonen K."/>
        </authorList>
    </citation>
    <scope>NUCLEOTIDE SEQUENCE</scope>
    <source>
        <strain evidence="3">TAU-MAC 1115</strain>
    </source>
</reference>
<protein>
    <submittedName>
        <fullName evidence="3">Filamentous hemagglutinin N-terminal domain-containing protein</fullName>
    </submittedName>
</protein>
<evidence type="ECO:0000313" key="3">
    <source>
        <dbReference type="EMBL" id="MBT9314562.1"/>
    </source>
</evidence>
<reference evidence="3" key="2">
    <citation type="journal article" date="2021" name="Mar. Drugs">
        <title>Genome Reduction and Secondary Metabolism of the Marine Sponge-Associated Cyanobacterium Leptothoe.</title>
        <authorList>
            <person name="Konstantinou D."/>
            <person name="Popin R.V."/>
            <person name="Fewer D.P."/>
            <person name="Sivonen K."/>
            <person name="Gkelis S."/>
        </authorList>
    </citation>
    <scope>NUCLEOTIDE SEQUENCE</scope>
    <source>
        <strain evidence="3">TAU-MAC 1115</strain>
    </source>
</reference>
<dbReference type="EMBL" id="JADOES010000005">
    <property type="protein sequence ID" value="MBT9314562.1"/>
    <property type="molecule type" value="Genomic_DNA"/>
</dbReference>
<dbReference type="SMART" id="SM00912">
    <property type="entry name" value="Haemagg_act"/>
    <property type="match status" value="1"/>
</dbReference>
<name>A0A947GI60_9CYAN</name>
<feature type="compositionally biased region" description="Low complexity" evidence="1">
    <location>
        <begin position="566"/>
        <end position="582"/>
    </location>
</feature>
<feature type="compositionally biased region" description="Low complexity" evidence="1">
    <location>
        <begin position="531"/>
        <end position="548"/>
    </location>
</feature>
<dbReference type="InterPro" id="IPR012334">
    <property type="entry name" value="Pectin_lyas_fold"/>
</dbReference>
<dbReference type="InterPro" id="IPR008638">
    <property type="entry name" value="FhaB/CdiA-like_TPS"/>
</dbReference>
<sequence length="1601" mass="162725">MGWFHSSNCLPVRGLLISSSLVGLTSGLASGALATEKILIAQIIPDSTLGNESSVLIPGIDVRGTPADLLEGGATRNSNLFHSFSDFNVDEGQRVYFANPVGILDIYSRITGSTPSSILGTLGVDGGASLFLINPNGIIFGLESQLDVTGSFTASTAESLIFSDGSSFSSVNPDAAPLLLINLTPGLQYGNNASAAINNQGNLAVGQNLTLGAPLLSLSGSLTAGQDIILQGASRQLSNADYTVGGYLFTQALDGTGVEIVIPHSQVIIADGDVQLAANYNGPSLHILAGGQVTQAPGVETITVTGETGGDVSGTLSDGDGGRQFVTISATEQPTVDIRSGVDWFTLIGGLPGNINASNLAVIFSEATAPSIALDVVTNPGGAIVLQSPEDIAVRLLDTSVTVISVNEDAVGKDGGPITLQAGRDISLTPVDESFNNNLEFLSRIESEGGDESIDNNLESLSRTESEGGNVVGGNGGAITLTAGRDILNASSETSSVSFSVSSSTISGDVKGGNGGTISLSAGRNISNSNSFSLSDSDSDSVNASTTSGNVEGGNGGTITLSAGRDISNSNSDSSSNSNSDSNSNSYYIYDNFFTISGDVVGGNGGTITLSAGRNISDSDSESLSVSDSNSDYSSSFLFFLPSSSSSTISGNVVGGNGGTIALSAGQNISGTSSEADSRSFSFSDSGAESLSSSTISGDVVGGNGGTISLSAGQNISAFSESESYSFSYTNFNISLNSRFTSFSTVTGDVTGGDGGAISLSAGQDISGSSDSNSFAYSFSYSFSAPTASPTISGNVTGGNGGAISLSADRDISRSFSDSQSFSRSFSDSISSPTISGEVNGGNGGITFLRANRDITINRLSSFSLAESDSDNPELVSTGGGGKVTLIAESGGILGEVSDNIFTPDQETQANIFTFSVVENGMANTGGSVSLQANSIIRDLNILTTSSSAQSGDITLTGSGNLLIEGVDIATSQTVEIDNPSIRSNPDEKIIIPVGGIGQPGDISIESNQADNQDLIFTDSRILSTTNSLNQAGIINITSSGQLTFTNESEIRSESQSKAAAGSIRLRAPTILIDQESALSTSTTASGVAGNINIDTDTLTLVNGGEILSGTSGPGAGGNVIIQATEAVNLGEGVQNFEPIISVETSGAGTPGNIVINTPQFTLSETAQLTATATDTATNSEGGGSITLSANTMDLAGIVGIFAETQSQTPGGTLTLEPYRPNPDQSVTDPNLTVIFEPGAKISASTSSDGPGGNIEIEAPESITLMGPGELTVETTGAGPAGTISFNTQNLIIQNGLTVSAATEGGPGGNITINGTDTVLIDNSTITSEVLESGENKGGTIEVVTANLDLTNGTEIRTATAGSGNAGDIFLVVEDTFKAQDSSLLTNAETTAGGAITVNASNVRLFGDSNIFSFVESGVDGGGTITFNGDTVIALDDSDILAFAADGQGGNITFNTVFFGENYQPAPLGTDPRTLDGNDRVDVNASGTISGEISIPDVSFIENSLSELDDILVDPNTLTAGSCIARTTENEDSFIITGTDGLSQRPDDTAINQFSSGQVQTISSNEESPLLWHPEMPIIEPTDIYQLYNGRIVMSRECSSG</sequence>
<accession>A0A947GI60</accession>
<dbReference type="RefSeq" id="WP_215607633.1">
    <property type="nucleotide sequence ID" value="NZ_JADOES010000005.1"/>
</dbReference>
<comment type="caution">
    <text evidence="3">The sequence shown here is derived from an EMBL/GenBank/DDBJ whole genome shotgun (WGS) entry which is preliminary data.</text>
</comment>
<evidence type="ECO:0000256" key="1">
    <source>
        <dbReference type="SAM" id="MobiDB-lite"/>
    </source>
</evidence>
<proteinExistence type="predicted"/>
<organism evidence="3 4">
    <name type="scientific">Leptothoe spongobia TAU-MAC 1115</name>
    <dbReference type="NCBI Taxonomy" id="1967444"/>
    <lineage>
        <taxon>Bacteria</taxon>
        <taxon>Bacillati</taxon>
        <taxon>Cyanobacteriota</taxon>
        <taxon>Cyanophyceae</taxon>
        <taxon>Nodosilineales</taxon>
        <taxon>Cymatolegaceae</taxon>
        <taxon>Leptothoe</taxon>
        <taxon>Leptothoe spongobia</taxon>
    </lineage>
</organism>
<dbReference type="SUPFAM" id="SSF51126">
    <property type="entry name" value="Pectin lyase-like"/>
    <property type="match status" value="3"/>
</dbReference>
<feature type="region of interest" description="Disordered" evidence="1">
    <location>
        <begin position="531"/>
        <end position="582"/>
    </location>
</feature>
<feature type="domain" description="Filamentous haemagglutinin FhaB/tRNA nuclease CdiA-like TPS" evidence="2">
    <location>
        <begin position="52"/>
        <end position="163"/>
    </location>
</feature>
<evidence type="ECO:0000259" key="2">
    <source>
        <dbReference type="SMART" id="SM00912"/>
    </source>
</evidence>
<dbReference type="Gene3D" id="2.160.20.10">
    <property type="entry name" value="Single-stranded right-handed beta-helix, Pectin lyase-like"/>
    <property type="match status" value="3"/>
</dbReference>